<evidence type="ECO:0000313" key="2">
    <source>
        <dbReference type="Proteomes" id="UP000518300"/>
    </source>
</evidence>
<dbReference type="RefSeq" id="WP_169343979.1">
    <property type="nucleotide sequence ID" value="NZ_JABBJJ010000023.1"/>
</dbReference>
<dbReference type="AlphaFoldDB" id="A0A848LD34"/>
<dbReference type="EMBL" id="JABBJJ010000023">
    <property type="protein sequence ID" value="NMO14683.1"/>
    <property type="molecule type" value="Genomic_DNA"/>
</dbReference>
<name>A0A848LD34_9BACT</name>
<proteinExistence type="predicted"/>
<reference evidence="1 2" key="1">
    <citation type="submission" date="2020-04" db="EMBL/GenBank/DDBJ databases">
        <title>Draft genome of Pyxidicoccus fallax type strain.</title>
        <authorList>
            <person name="Whitworth D.E."/>
        </authorList>
    </citation>
    <scope>NUCLEOTIDE SEQUENCE [LARGE SCALE GENOMIC DNA]</scope>
    <source>
        <strain evidence="1 2">DSM 14698</strain>
    </source>
</reference>
<dbReference type="Proteomes" id="UP000518300">
    <property type="component" value="Unassembled WGS sequence"/>
</dbReference>
<dbReference type="SUPFAM" id="SSF159501">
    <property type="entry name" value="EreA/ChaN-like"/>
    <property type="match status" value="1"/>
</dbReference>
<protein>
    <submittedName>
        <fullName evidence="1">ChaN family lipoprotein</fullName>
    </submittedName>
</protein>
<comment type="caution">
    <text evidence="1">The sequence shown here is derived from an EMBL/GenBank/DDBJ whole genome shotgun (WGS) entry which is preliminary data.</text>
</comment>
<accession>A0A848LD34</accession>
<evidence type="ECO:0000313" key="1">
    <source>
        <dbReference type="EMBL" id="NMO14683.1"/>
    </source>
</evidence>
<keyword evidence="2" id="KW-1185">Reference proteome</keyword>
<sequence>MRRYAMWFGLLCMTGCSTVSRGLGAERDPETGEYETPKQETVYLVPVEDAMMMTRRILEEERYDVLEKEGGLEMFTSAREPGKNTLGSRSFERYYIQGERVGPRQSLVRVFRLRYDESNRVLEIPPQVMTGREKDLYLDEDAHPFDANQVYKSAPNMQGLRQMAKDAAAFQDAPGIEGFQLVRGNRDVGIERTLLKRLEMVPSLELVGGNTSIAAGSVILEGWVETGEGEQAPAPECGSAVEGAASLMAQGQTLLLADPLGTRELPSAALRMLCEASAKGLPVTLAVSLPISEQKLLDAYLASGGTSHDAQELLRGSSFWRRVHQDGRSSRAMLWLVEQARRLRASGRSVSLVAFDAEKATGNEREAQMAQRLLDYRSQNPDAFLLVLAGGAHVRTTNAGRGGDFEPLGMRLAKTLPSVKALDVGFTRGTQFSCRYNVWDAVECNVFAISPTKQARQASTVSPGVQLFAQPLEEGFHGRLYVGPLSASPPALMAGTAVSAAPRASP</sequence>
<keyword evidence="1" id="KW-0449">Lipoprotein</keyword>
<gene>
    <name evidence="1" type="ORF">HG543_07400</name>
</gene>
<organism evidence="1 2">
    <name type="scientific">Pyxidicoccus fallax</name>
    <dbReference type="NCBI Taxonomy" id="394095"/>
    <lineage>
        <taxon>Bacteria</taxon>
        <taxon>Pseudomonadati</taxon>
        <taxon>Myxococcota</taxon>
        <taxon>Myxococcia</taxon>
        <taxon>Myxococcales</taxon>
        <taxon>Cystobacterineae</taxon>
        <taxon>Myxococcaceae</taxon>
        <taxon>Pyxidicoccus</taxon>
    </lineage>
</organism>